<dbReference type="InterPro" id="IPR039808">
    <property type="entry name" value="Cadherin"/>
</dbReference>
<keyword evidence="2" id="KW-0677">Repeat</keyword>
<keyword evidence="9" id="KW-1185">Reference proteome</keyword>
<dbReference type="InterPro" id="IPR015919">
    <property type="entry name" value="Cadherin-like_sf"/>
</dbReference>
<evidence type="ECO:0000256" key="1">
    <source>
        <dbReference type="ARBA" id="ARBA00004370"/>
    </source>
</evidence>
<feature type="region of interest" description="Disordered" evidence="6">
    <location>
        <begin position="282"/>
        <end position="322"/>
    </location>
</feature>
<dbReference type="CDD" id="cd11304">
    <property type="entry name" value="Cadherin_repeat"/>
    <property type="match status" value="1"/>
</dbReference>
<dbReference type="GO" id="GO:0007156">
    <property type="term" value="P:homophilic cell adhesion via plasma membrane adhesion molecules"/>
    <property type="evidence" value="ECO:0007669"/>
    <property type="project" value="InterPro"/>
</dbReference>
<dbReference type="GO" id="GO:0008013">
    <property type="term" value="F:beta-catenin binding"/>
    <property type="evidence" value="ECO:0007669"/>
    <property type="project" value="TreeGrafter"/>
</dbReference>
<dbReference type="GO" id="GO:0045296">
    <property type="term" value="F:cadherin binding"/>
    <property type="evidence" value="ECO:0007669"/>
    <property type="project" value="TreeGrafter"/>
</dbReference>
<keyword evidence="4" id="KW-0472">Membrane</keyword>
<dbReference type="SMART" id="SM00112">
    <property type="entry name" value="CA"/>
    <property type="match status" value="1"/>
</dbReference>
<accession>A0A8S3UK26</accession>
<evidence type="ECO:0000313" key="8">
    <source>
        <dbReference type="EMBL" id="CAG2245926.1"/>
    </source>
</evidence>
<dbReference type="PANTHER" id="PTHR24027">
    <property type="entry name" value="CADHERIN-23"/>
    <property type="match status" value="1"/>
</dbReference>
<dbReference type="Gene3D" id="2.60.40.60">
    <property type="entry name" value="Cadherins"/>
    <property type="match status" value="1"/>
</dbReference>
<name>A0A8S3UK26_MYTED</name>
<organism evidence="8 9">
    <name type="scientific">Mytilus edulis</name>
    <name type="common">Blue mussel</name>
    <dbReference type="NCBI Taxonomy" id="6550"/>
    <lineage>
        <taxon>Eukaryota</taxon>
        <taxon>Metazoa</taxon>
        <taxon>Spiralia</taxon>
        <taxon>Lophotrochozoa</taxon>
        <taxon>Mollusca</taxon>
        <taxon>Bivalvia</taxon>
        <taxon>Autobranchia</taxon>
        <taxon>Pteriomorphia</taxon>
        <taxon>Mytilida</taxon>
        <taxon>Mytiloidea</taxon>
        <taxon>Mytilidae</taxon>
        <taxon>Mytilinae</taxon>
        <taxon>Mytilus</taxon>
    </lineage>
</organism>
<proteinExistence type="predicted"/>
<keyword evidence="3 5" id="KW-0106">Calcium</keyword>
<dbReference type="GO" id="GO:0005509">
    <property type="term" value="F:calcium ion binding"/>
    <property type="evidence" value="ECO:0007669"/>
    <property type="project" value="UniProtKB-UniRule"/>
</dbReference>
<sequence>MTATELGLSSSTFVKSNMKTYTLVYMEVLTKTSNWFYARVKNDITSPHQTLLSVMSDDNRDIVVDKNIWTTTHILDSYLIHLFDFIKSNNSVSEEIEMKYVLTFGPQNMHPPKFNESSYSILLSTDTQIGLSILTVHAYDLDKNEITFEIIGFENETFAIDSHTGVVTLLNIPLAVGVFELQIICRDDGIPSLSGVVKVNINVISGEKITTTLITYSETSAPISVTSQPKKLSVVYATTNSLSDETTYHDTSKVVVDTTFKLSFGKTTEQDTSTYSVDAITGSPGTNIPEPDTSAIVADSSTQSSSDRKTEPAISSGKVDATTKSSTTVDRFTSNNAVEMTSKSSFRKTSIPHSSTTAFGTTLGTSSAVKQASYPIFNRLKRFDT</sequence>
<evidence type="ECO:0000259" key="7">
    <source>
        <dbReference type="PROSITE" id="PS50268"/>
    </source>
</evidence>
<dbReference type="GO" id="GO:0016477">
    <property type="term" value="P:cell migration"/>
    <property type="evidence" value="ECO:0007669"/>
    <property type="project" value="TreeGrafter"/>
</dbReference>
<dbReference type="SUPFAM" id="SSF49313">
    <property type="entry name" value="Cadherin-like"/>
    <property type="match status" value="1"/>
</dbReference>
<comment type="subcellular location">
    <subcellularLocation>
        <location evidence="1">Membrane</location>
    </subcellularLocation>
</comment>
<protein>
    <recommendedName>
        <fullName evidence="7">Cadherin domain-containing protein</fullName>
    </recommendedName>
</protein>
<evidence type="ECO:0000256" key="5">
    <source>
        <dbReference type="PROSITE-ProRule" id="PRU00043"/>
    </source>
</evidence>
<dbReference type="PROSITE" id="PS50268">
    <property type="entry name" value="CADHERIN_2"/>
    <property type="match status" value="1"/>
</dbReference>
<dbReference type="InterPro" id="IPR002126">
    <property type="entry name" value="Cadherin-like_dom"/>
</dbReference>
<dbReference type="Pfam" id="PF00028">
    <property type="entry name" value="Cadherin"/>
    <property type="match status" value="1"/>
</dbReference>
<dbReference type="Proteomes" id="UP000683360">
    <property type="component" value="Unassembled WGS sequence"/>
</dbReference>
<dbReference type="GO" id="GO:0016342">
    <property type="term" value="C:catenin complex"/>
    <property type="evidence" value="ECO:0007669"/>
    <property type="project" value="TreeGrafter"/>
</dbReference>
<evidence type="ECO:0000256" key="4">
    <source>
        <dbReference type="ARBA" id="ARBA00023136"/>
    </source>
</evidence>
<evidence type="ECO:0000313" key="9">
    <source>
        <dbReference type="Proteomes" id="UP000683360"/>
    </source>
</evidence>
<dbReference type="EMBL" id="CAJPWZ010002804">
    <property type="protein sequence ID" value="CAG2245926.1"/>
    <property type="molecule type" value="Genomic_DNA"/>
</dbReference>
<comment type="caution">
    <text evidence="8">The sequence shown here is derived from an EMBL/GenBank/DDBJ whole genome shotgun (WGS) entry which is preliminary data.</text>
</comment>
<gene>
    <name evidence="8" type="ORF">MEDL_57919</name>
</gene>
<evidence type="ECO:0000256" key="2">
    <source>
        <dbReference type="ARBA" id="ARBA00022737"/>
    </source>
</evidence>
<evidence type="ECO:0000256" key="3">
    <source>
        <dbReference type="ARBA" id="ARBA00022837"/>
    </source>
</evidence>
<evidence type="ECO:0000256" key="6">
    <source>
        <dbReference type="SAM" id="MobiDB-lite"/>
    </source>
</evidence>
<reference evidence="8" key="1">
    <citation type="submission" date="2021-03" db="EMBL/GenBank/DDBJ databases">
        <authorList>
            <person name="Bekaert M."/>
        </authorList>
    </citation>
    <scope>NUCLEOTIDE SEQUENCE</scope>
</reference>
<feature type="domain" description="Cadherin" evidence="7">
    <location>
        <begin position="115"/>
        <end position="224"/>
    </location>
</feature>
<dbReference type="AlphaFoldDB" id="A0A8S3UK26"/>
<dbReference type="PANTHER" id="PTHR24027:SF438">
    <property type="entry name" value="CADHERIN 23"/>
    <property type="match status" value="1"/>
</dbReference>